<feature type="region of interest" description="Disordered" evidence="1">
    <location>
        <begin position="35"/>
        <end position="65"/>
    </location>
</feature>
<dbReference type="EMBL" id="CT573071">
    <property type="protein sequence ID" value="CAJ73952.1"/>
    <property type="molecule type" value="Genomic_DNA"/>
</dbReference>
<dbReference type="EMBL" id="CP049055">
    <property type="protein sequence ID" value="QII10973.1"/>
    <property type="molecule type" value="Genomic_DNA"/>
</dbReference>
<protein>
    <submittedName>
        <fullName evidence="2">Uncharacterized protein</fullName>
    </submittedName>
</protein>
<organism evidence="2">
    <name type="scientific">Kuenenia stuttgartiensis</name>
    <dbReference type="NCBI Taxonomy" id="174633"/>
    <lineage>
        <taxon>Bacteria</taxon>
        <taxon>Pseudomonadati</taxon>
        <taxon>Planctomycetota</taxon>
        <taxon>Candidatus Brocadiia</taxon>
        <taxon>Candidatus Brocadiales</taxon>
        <taxon>Candidatus Brocadiaceae</taxon>
        <taxon>Candidatus Kuenenia</taxon>
    </lineage>
</organism>
<dbReference type="RefSeq" id="WP_164994682.1">
    <property type="nucleotide sequence ID" value="NZ_OCTL01000095.1"/>
</dbReference>
<evidence type="ECO:0000256" key="1">
    <source>
        <dbReference type="SAM" id="MobiDB-lite"/>
    </source>
</evidence>
<feature type="region of interest" description="Disordered" evidence="1">
    <location>
        <begin position="1"/>
        <end position="20"/>
    </location>
</feature>
<proteinExistence type="predicted"/>
<sequence length="65" mass="6985">MHLDQLHKGMKAAGGCCGKPVPRWRGIKGVELSAERGKEGQICSHNKGVVESMEKSGPPPAPHKR</sequence>
<reference evidence="3 4" key="3">
    <citation type="submission" date="2020-02" db="EMBL/GenBank/DDBJ databases">
        <title>Newly sequenced genome of strain CSTR1 showed variability in Candidatus Kuenenia stuttgartiensis genomes.</title>
        <authorList>
            <person name="Ding C."/>
            <person name="Adrian L."/>
        </authorList>
    </citation>
    <scope>NUCLEOTIDE SEQUENCE [LARGE SCALE GENOMIC DNA]</scope>
    <source>
        <strain evidence="3 4">CSTR1</strain>
    </source>
</reference>
<evidence type="ECO:0000313" key="2">
    <source>
        <dbReference type="EMBL" id="CAJ73952.1"/>
    </source>
</evidence>
<evidence type="ECO:0000313" key="4">
    <source>
        <dbReference type="Proteomes" id="UP000501926"/>
    </source>
</evidence>
<name>Q1Q1R3_KUEST</name>
<accession>Q1Q1R3</accession>
<reference evidence="2" key="2">
    <citation type="submission" date="2006-01" db="EMBL/GenBank/DDBJ databases">
        <authorList>
            <person name="Genoscope"/>
        </authorList>
    </citation>
    <scope>NUCLEOTIDE SEQUENCE</scope>
</reference>
<dbReference type="AlphaFoldDB" id="Q1Q1R3"/>
<dbReference type="Proteomes" id="UP000501926">
    <property type="component" value="Chromosome"/>
</dbReference>
<reference evidence="2" key="1">
    <citation type="journal article" date="2006" name="Nature">
        <title>Deciphering the evolution and metabolism of an anammox bacterium from a community genome.</title>
        <authorList>
            <person name="Strous M."/>
            <person name="Pelletier E."/>
            <person name="Mangenot S."/>
            <person name="Rattei T."/>
            <person name="Lehner A."/>
            <person name="Taylor M.W."/>
            <person name="Horn M."/>
            <person name="Daims H."/>
            <person name="Bartol-Mavel D."/>
            <person name="Wincker P."/>
            <person name="Barbe V."/>
            <person name="Fonknechten N."/>
            <person name="Vallenet D."/>
            <person name="Segurens B."/>
            <person name="Schenowitz-Truong C."/>
            <person name="Medigue C."/>
            <person name="Collingro A."/>
            <person name="Snel B."/>
            <person name="Dutilh B.E."/>
            <person name="OpDenCamp H.J.M."/>
            <person name="vanDerDrift C."/>
            <person name="Cirpus I."/>
            <person name="vanDePas-Schoonen K.T."/>
            <person name="Harhangi H.R."/>
            <person name="vanNiftrik L."/>
            <person name="Schmid M."/>
            <person name="Keltjens J."/>
            <person name="vanDeVossenberg J."/>
            <person name="Kartal B."/>
            <person name="Meier H."/>
            <person name="Frishman D."/>
            <person name="Huynen M.A."/>
            <person name="Mewes H."/>
            <person name="Weissenbach J."/>
            <person name="Jetten M.S.M."/>
            <person name="Wagner M."/>
            <person name="LePaslier D."/>
        </authorList>
    </citation>
    <scope>NUCLEOTIDE SEQUENCE</scope>
</reference>
<evidence type="ECO:0000313" key="3">
    <source>
        <dbReference type="EMBL" id="QII10973.1"/>
    </source>
</evidence>
<gene>
    <name evidence="3" type="ORF">KsCSTR_15940</name>
    <name evidence="2" type="ORF">kuste3193</name>
</gene>